<dbReference type="GO" id="GO:0016538">
    <property type="term" value="F:cyclin-dependent protein serine/threonine kinase regulator activity"/>
    <property type="evidence" value="ECO:0007669"/>
    <property type="project" value="TreeGrafter"/>
</dbReference>
<evidence type="ECO:0000256" key="1">
    <source>
        <dbReference type="ARBA" id="ARBA00038508"/>
    </source>
</evidence>
<dbReference type="GO" id="GO:0005634">
    <property type="term" value="C:nucleus"/>
    <property type="evidence" value="ECO:0007669"/>
    <property type="project" value="TreeGrafter"/>
</dbReference>
<dbReference type="GO" id="GO:0000307">
    <property type="term" value="C:cyclin-dependent protein kinase holoenzyme complex"/>
    <property type="evidence" value="ECO:0007669"/>
    <property type="project" value="TreeGrafter"/>
</dbReference>
<feature type="transmembrane region" description="Helical" evidence="3">
    <location>
        <begin position="224"/>
        <end position="249"/>
    </location>
</feature>
<keyword evidence="3" id="KW-0472">Membrane</keyword>
<dbReference type="InterPro" id="IPR013922">
    <property type="entry name" value="Cyclin_PHO80-like"/>
</dbReference>
<dbReference type="EMBL" id="JARGEI010000012">
    <property type="protein sequence ID" value="KAJ8723027.1"/>
    <property type="molecule type" value="Genomic_DNA"/>
</dbReference>
<name>A0AAD8DTU1_MYTSE</name>
<comment type="similarity">
    <text evidence="1">Belongs to the CNPPD1 family.</text>
</comment>
<evidence type="ECO:0000256" key="3">
    <source>
        <dbReference type="SAM" id="Phobius"/>
    </source>
</evidence>
<dbReference type="Proteomes" id="UP001231518">
    <property type="component" value="Chromosome 15"/>
</dbReference>
<dbReference type="Pfam" id="PF08613">
    <property type="entry name" value="Cyclin"/>
    <property type="match status" value="1"/>
</dbReference>
<keyword evidence="3" id="KW-1133">Transmembrane helix</keyword>
<sequence length="423" mass="46128">MSNISKRRREGSRTKIKSMGDHKEFLKRITKTLYYGQLPTLPCLSLPVTEISCELWSVSQRGRSLRRLHADAAAGIARSACVSPCALVLAILYLERLNACNPDYIHNASPADLFLVSLMVGNKFLQDDGEDDDVVCSEWAASGGLELDQLKKLEIEFLNAIDWKVFVSDQSFEAGLVWLERQVALKQAQLRGFFTYADLAAAADAGALPGLARGLGAAAAALSLAYVAALVALTYVSGVVALLASSAWLPALHHAALRAPLAPLTSLSSLDALDTSIITHSLQPELTPYTNNATVNQSTLDILTEQSVPDSFKCCTKWSKYQDSTVSKRNWYDAIVVYDWKSLEPWWSTTSVLNWLYQSSLVNPMQRWLDKLGEYAQLVAQDMSSGTARCAGLPAGRGAPPACVRQWLNLSKLGALVGSVSDR</sequence>
<evidence type="ECO:0000313" key="5">
    <source>
        <dbReference type="Proteomes" id="UP001231518"/>
    </source>
</evidence>
<reference evidence="4" key="1">
    <citation type="submission" date="2023-03" db="EMBL/GenBank/DDBJ databases">
        <title>Chromosome-level genomes of two armyworms, Mythimna separata and Mythimna loreyi, provide insights into the biosynthesis and reception of sex pheromones.</title>
        <authorList>
            <person name="Zhao H."/>
        </authorList>
    </citation>
    <scope>NUCLEOTIDE SEQUENCE</scope>
    <source>
        <strain evidence="4">BeijingLab</strain>
        <tissue evidence="4">Pupa</tissue>
    </source>
</reference>
<keyword evidence="5" id="KW-1185">Reference proteome</keyword>
<dbReference type="PANTHER" id="PTHR15615">
    <property type="match status" value="1"/>
</dbReference>
<organism evidence="4 5">
    <name type="scientific">Mythimna separata</name>
    <name type="common">Oriental armyworm</name>
    <name type="synonym">Pseudaletia separata</name>
    <dbReference type="NCBI Taxonomy" id="271217"/>
    <lineage>
        <taxon>Eukaryota</taxon>
        <taxon>Metazoa</taxon>
        <taxon>Ecdysozoa</taxon>
        <taxon>Arthropoda</taxon>
        <taxon>Hexapoda</taxon>
        <taxon>Insecta</taxon>
        <taxon>Pterygota</taxon>
        <taxon>Neoptera</taxon>
        <taxon>Endopterygota</taxon>
        <taxon>Lepidoptera</taxon>
        <taxon>Glossata</taxon>
        <taxon>Ditrysia</taxon>
        <taxon>Noctuoidea</taxon>
        <taxon>Noctuidae</taxon>
        <taxon>Noctuinae</taxon>
        <taxon>Hadenini</taxon>
        <taxon>Mythimna</taxon>
    </lineage>
</organism>
<gene>
    <name evidence="4" type="ORF">PYW07_004207</name>
</gene>
<dbReference type="GO" id="GO:0019901">
    <property type="term" value="F:protein kinase binding"/>
    <property type="evidence" value="ECO:0007669"/>
    <property type="project" value="InterPro"/>
</dbReference>
<dbReference type="AlphaFoldDB" id="A0AAD8DTU1"/>
<proteinExistence type="inferred from homology"/>
<dbReference type="CDD" id="cd20557">
    <property type="entry name" value="CYCLIN_ScPCL1-like"/>
    <property type="match status" value="1"/>
</dbReference>
<keyword evidence="3" id="KW-0812">Transmembrane</keyword>
<accession>A0AAD8DTU1</accession>
<dbReference type="PANTHER" id="PTHR15615:SF108">
    <property type="entry name" value="PROTEIN CNPPD1"/>
    <property type="match status" value="1"/>
</dbReference>
<dbReference type="Gene3D" id="1.10.472.10">
    <property type="entry name" value="Cyclin-like"/>
    <property type="match status" value="1"/>
</dbReference>
<evidence type="ECO:0000313" key="4">
    <source>
        <dbReference type="EMBL" id="KAJ8723027.1"/>
    </source>
</evidence>
<protein>
    <recommendedName>
        <fullName evidence="2">Protein CNPPD1</fullName>
    </recommendedName>
</protein>
<evidence type="ECO:0000256" key="2">
    <source>
        <dbReference type="ARBA" id="ARBA00040808"/>
    </source>
</evidence>
<comment type="caution">
    <text evidence="4">The sequence shown here is derived from an EMBL/GenBank/DDBJ whole genome shotgun (WGS) entry which is preliminary data.</text>
</comment>